<gene>
    <name evidence="3" type="ORF">DKK74_06165</name>
</gene>
<evidence type="ECO:0000313" key="4">
    <source>
        <dbReference type="Proteomes" id="UP000248128"/>
    </source>
</evidence>
<dbReference type="PANTHER" id="PTHR35568:SF1">
    <property type="entry name" value="TRANSCRIPTIONAL REGULATOR DAUR"/>
    <property type="match status" value="1"/>
</dbReference>
<reference evidence="3 4" key="1">
    <citation type="submission" date="2018-05" db="EMBL/GenBank/DDBJ databases">
        <title>Reference genomes for bee gut microbiota database.</title>
        <authorList>
            <person name="Ellegaard K.M."/>
        </authorList>
    </citation>
    <scope>NUCLEOTIDE SEQUENCE [LARGE SCALE GENOMIC DNA]</scope>
    <source>
        <strain evidence="3 4">ESL0199</strain>
    </source>
</reference>
<dbReference type="PANTHER" id="PTHR35568">
    <property type="entry name" value="TRANSCRIPTIONAL REGULATOR DAUR"/>
    <property type="match status" value="1"/>
</dbReference>
<evidence type="ECO:0000259" key="2">
    <source>
        <dbReference type="Pfam" id="PF13309"/>
    </source>
</evidence>
<dbReference type="InterPro" id="IPR013559">
    <property type="entry name" value="YheO"/>
</dbReference>
<dbReference type="AlphaFoldDB" id="A0A318MW26"/>
<proteinExistence type="predicted"/>
<dbReference type="RefSeq" id="WP_110413262.1">
    <property type="nucleotide sequence ID" value="NZ_QGLK01000004.1"/>
</dbReference>
<dbReference type="InterPro" id="IPR039445">
    <property type="entry name" value="DauR-like_HTH"/>
</dbReference>
<feature type="domain" description="YheO-like" evidence="1">
    <location>
        <begin position="11"/>
        <end position="123"/>
    </location>
</feature>
<dbReference type="InterPro" id="IPR039446">
    <property type="entry name" value="DauR-like"/>
</dbReference>
<sequence length="273" mass="30577">MNGTENISTSLRPFIPLVDFLGELLGHDTEVVLQDVKDFSHSVVAIANGHVSGRKVGSPATDLVLRIWQNREYEHRNYLVRYAGYTHEGRPIVSSTFFLRNTEDQVIGFLCINFDNSIFKETSKALRTASDYLDSISSSGSPFPTHRIMRDQSDPDTQTVDTPDEHGNAIIQNDASVQQAVTDGTHETLSVNAEDLTNQHIQSFVAEHRVQPERMNKSERLKLITDLDDSGIFLIKGAIDTVAGALGISAPTVYRYLHLIRKEKRENKEQPVE</sequence>
<feature type="domain" description="Transcriptional regulator DauR-like HTH" evidence="2">
    <location>
        <begin position="197"/>
        <end position="257"/>
    </location>
</feature>
<evidence type="ECO:0000313" key="3">
    <source>
        <dbReference type="EMBL" id="PXY88211.1"/>
    </source>
</evidence>
<accession>A0A318MW26</accession>
<dbReference type="OrthoDB" id="9796595at2"/>
<dbReference type="Pfam" id="PF08348">
    <property type="entry name" value="PAS_6"/>
    <property type="match status" value="1"/>
</dbReference>
<organism evidence="3 4">
    <name type="scientific">Bifidobacterium asteroides</name>
    <dbReference type="NCBI Taxonomy" id="1684"/>
    <lineage>
        <taxon>Bacteria</taxon>
        <taxon>Bacillati</taxon>
        <taxon>Actinomycetota</taxon>
        <taxon>Actinomycetes</taxon>
        <taxon>Bifidobacteriales</taxon>
        <taxon>Bifidobacteriaceae</taxon>
        <taxon>Bifidobacterium</taxon>
    </lineage>
</organism>
<name>A0A318MW26_9BIFI</name>
<evidence type="ECO:0008006" key="5">
    <source>
        <dbReference type="Google" id="ProtNLM"/>
    </source>
</evidence>
<protein>
    <recommendedName>
        <fullName evidence="5">YheO domain-containing protein</fullName>
    </recommendedName>
</protein>
<evidence type="ECO:0000259" key="1">
    <source>
        <dbReference type="Pfam" id="PF08348"/>
    </source>
</evidence>
<dbReference type="Proteomes" id="UP000248128">
    <property type="component" value="Unassembled WGS sequence"/>
</dbReference>
<dbReference type="EMBL" id="QGLK01000004">
    <property type="protein sequence ID" value="PXY88211.1"/>
    <property type="molecule type" value="Genomic_DNA"/>
</dbReference>
<dbReference type="Pfam" id="PF13309">
    <property type="entry name" value="HTH_22"/>
    <property type="match status" value="1"/>
</dbReference>
<comment type="caution">
    <text evidence="3">The sequence shown here is derived from an EMBL/GenBank/DDBJ whole genome shotgun (WGS) entry which is preliminary data.</text>
</comment>